<accession>A0A8J2P1X7</accession>
<name>A0A8J2P1X7_9HEXA</name>
<comment type="caution">
    <text evidence="3">The sequence shown here is derived from an EMBL/GenBank/DDBJ whole genome shotgun (WGS) entry which is preliminary data.</text>
</comment>
<protein>
    <submittedName>
        <fullName evidence="3">Uncharacterized protein</fullName>
    </submittedName>
</protein>
<evidence type="ECO:0000313" key="4">
    <source>
        <dbReference type="Proteomes" id="UP000708208"/>
    </source>
</evidence>
<keyword evidence="1" id="KW-0175">Coiled coil</keyword>
<reference evidence="3" key="1">
    <citation type="submission" date="2021-06" db="EMBL/GenBank/DDBJ databases">
        <authorList>
            <person name="Hodson N. C."/>
            <person name="Mongue J. A."/>
            <person name="Jaron S. K."/>
        </authorList>
    </citation>
    <scope>NUCLEOTIDE SEQUENCE</scope>
</reference>
<feature type="region of interest" description="Disordered" evidence="2">
    <location>
        <begin position="97"/>
        <end position="125"/>
    </location>
</feature>
<keyword evidence="4" id="KW-1185">Reference proteome</keyword>
<dbReference type="EMBL" id="CAJVCH010170481">
    <property type="protein sequence ID" value="CAG7728915.1"/>
    <property type="molecule type" value="Genomic_DNA"/>
</dbReference>
<proteinExistence type="predicted"/>
<dbReference type="AlphaFoldDB" id="A0A8J2P1X7"/>
<sequence>MDKVQKLYACVYYIDDESYSTVKAEKIAYDTKTFPTVQDTIGSELFVVWEDTGDEYKATIVDIGKKSKMERLAAILAKEACDKSFCEVEVNGKKRKRRSALSNDAESESVLDPPRQRIKKSKQVPQGALDVIRSLNEQNLEIVPENLEQNGPVAESNFGDECNTFEASSPADVIAQKDKEMNEELRQQLVKEKAKRLRLQKTRYVDQTELQEFDNEFVIMECCLERGSASFIKFESSVRGICSDARKRLKVLKNPN</sequence>
<evidence type="ECO:0000256" key="1">
    <source>
        <dbReference type="SAM" id="Coils"/>
    </source>
</evidence>
<gene>
    <name evidence="3" type="ORF">AFUS01_LOCUS17662</name>
</gene>
<dbReference type="Proteomes" id="UP000708208">
    <property type="component" value="Unassembled WGS sequence"/>
</dbReference>
<evidence type="ECO:0000313" key="3">
    <source>
        <dbReference type="EMBL" id="CAG7728915.1"/>
    </source>
</evidence>
<organism evidence="3 4">
    <name type="scientific">Allacma fusca</name>
    <dbReference type="NCBI Taxonomy" id="39272"/>
    <lineage>
        <taxon>Eukaryota</taxon>
        <taxon>Metazoa</taxon>
        <taxon>Ecdysozoa</taxon>
        <taxon>Arthropoda</taxon>
        <taxon>Hexapoda</taxon>
        <taxon>Collembola</taxon>
        <taxon>Symphypleona</taxon>
        <taxon>Sminthuridae</taxon>
        <taxon>Allacma</taxon>
    </lineage>
</organism>
<evidence type="ECO:0000256" key="2">
    <source>
        <dbReference type="SAM" id="MobiDB-lite"/>
    </source>
</evidence>
<feature type="coiled-coil region" evidence="1">
    <location>
        <begin position="175"/>
        <end position="202"/>
    </location>
</feature>